<name>D6XY99_BACIE</name>
<dbReference type="EMBL" id="CP001791">
    <property type="protein sequence ID" value="ADI00168.1"/>
    <property type="molecule type" value="Genomic_DNA"/>
</dbReference>
<dbReference type="Proteomes" id="UP000000271">
    <property type="component" value="Chromosome"/>
</dbReference>
<protein>
    <submittedName>
        <fullName evidence="1">Uncharacterized protein</fullName>
    </submittedName>
</protein>
<proteinExistence type="predicted"/>
<dbReference type="HOGENOM" id="CLU_3132299_0_0_9"/>
<evidence type="ECO:0000313" key="2">
    <source>
        <dbReference type="Proteomes" id="UP000000271"/>
    </source>
</evidence>
<keyword evidence="2" id="KW-1185">Reference proteome</keyword>
<sequence length="49" mass="5935">MSDIYFINTLWNQKGLSIRKYAERFSKWNENRPILSIYTTCIFIGYILL</sequence>
<gene>
    <name evidence="1" type="ordered locus">Bsel_2669</name>
</gene>
<accession>D6XY99</accession>
<dbReference type="AlphaFoldDB" id="D6XY99"/>
<dbReference type="KEGG" id="bse:Bsel_2669"/>
<reference evidence="1" key="1">
    <citation type="submission" date="2009-10" db="EMBL/GenBank/DDBJ databases">
        <title>Complete sequence of Bacillus selenitireducens MLS10.</title>
        <authorList>
            <consortium name="US DOE Joint Genome Institute"/>
            <person name="Lucas S."/>
            <person name="Copeland A."/>
            <person name="Lapidus A."/>
            <person name="Glavina del Rio T."/>
            <person name="Dalin E."/>
            <person name="Tice H."/>
            <person name="Bruce D."/>
            <person name="Goodwin L."/>
            <person name="Pitluck S."/>
            <person name="Sims D."/>
            <person name="Brettin T."/>
            <person name="Detter J.C."/>
            <person name="Han C."/>
            <person name="Larimer F."/>
            <person name="Land M."/>
            <person name="Hauser L."/>
            <person name="Kyrpides N."/>
            <person name="Ovchinnikova G."/>
            <person name="Stolz J."/>
        </authorList>
    </citation>
    <scope>NUCLEOTIDE SEQUENCE [LARGE SCALE GENOMIC DNA]</scope>
    <source>
        <strain evidence="1">MLS10</strain>
    </source>
</reference>
<evidence type="ECO:0000313" key="1">
    <source>
        <dbReference type="EMBL" id="ADI00168.1"/>
    </source>
</evidence>
<organism evidence="1 2">
    <name type="scientific">Bacillus selenitireducens (strain ATCC 700615 / DSM 15326 / MLS10)</name>
    <dbReference type="NCBI Taxonomy" id="439292"/>
    <lineage>
        <taxon>Bacteria</taxon>
        <taxon>Bacillati</taxon>
        <taxon>Bacillota</taxon>
        <taxon>Bacilli</taxon>
        <taxon>Bacillales</taxon>
        <taxon>Bacillaceae</taxon>
        <taxon>Salisediminibacterium</taxon>
    </lineage>
</organism>